<dbReference type="EMBL" id="JH159152">
    <property type="protein sequence ID" value="EGZ22928.1"/>
    <property type="molecule type" value="Genomic_DNA"/>
</dbReference>
<dbReference type="AlphaFoldDB" id="G4YRV1"/>
<dbReference type="RefSeq" id="XP_009518216.1">
    <property type="nucleotide sequence ID" value="XM_009519921.1"/>
</dbReference>
<feature type="non-terminal residue" evidence="1">
    <location>
        <position position="1"/>
    </location>
</feature>
<protein>
    <submittedName>
        <fullName evidence="1">Uncharacterized protein</fullName>
    </submittedName>
</protein>
<dbReference type="InParanoid" id="G4YRV1"/>
<reference evidence="1 2" key="1">
    <citation type="journal article" date="2006" name="Science">
        <title>Phytophthora genome sequences uncover evolutionary origins and mechanisms of pathogenesis.</title>
        <authorList>
            <person name="Tyler B.M."/>
            <person name="Tripathy S."/>
            <person name="Zhang X."/>
            <person name="Dehal P."/>
            <person name="Jiang R.H."/>
            <person name="Aerts A."/>
            <person name="Arredondo F.D."/>
            <person name="Baxter L."/>
            <person name="Bensasson D."/>
            <person name="Beynon J.L."/>
            <person name="Chapman J."/>
            <person name="Damasceno C.M."/>
            <person name="Dorrance A.E."/>
            <person name="Dou D."/>
            <person name="Dickerman A.W."/>
            <person name="Dubchak I.L."/>
            <person name="Garbelotto M."/>
            <person name="Gijzen M."/>
            <person name="Gordon S.G."/>
            <person name="Govers F."/>
            <person name="Grunwald N.J."/>
            <person name="Huang W."/>
            <person name="Ivors K.L."/>
            <person name="Jones R.W."/>
            <person name="Kamoun S."/>
            <person name="Krampis K."/>
            <person name="Lamour K.H."/>
            <person name="Lee M.K."/>
            <person name="McDonald W.H."/>
            <person name="Medina M."/>
            <person name="Meijer H.J."/>
            <person name="Nordberg E.K."/>
            <person name="Maclean D.J."/>
            <person name="Ospina-Giraldo M.D."/>
            <person name="Morris P.F."/>
            <person name="Phuntumart V."/>
            <person name="Putnam N.H."/>
            <person name="Rash S."/>
            <person name="Rose J.K."/>
            <person name="Sakihama Y."/>
            <person name="Salamov A.A."/>
            <person name="Savidor A."/>
            <person name="Scheuring C.F."/>
            <person name="Smith B.M."/>
            <person name="Sobral B.W."/>
            <person name="Terry A."/>
            <person name="Torto-Alalibo T.A."/>
            <person name="Win J."/>
            <person name="Xu Z."/>
            <person name="Zhang H."/>
            <person name="Grigoriev I.V."/>
            <person name="Rokhsar D.S."/>
            <person name="Boore J.L."/>
        </authorList>
    </citation>
    <scope>NUCLEOTIDE SEQUENCE [LARGE SCALE GENOMIC DNA]</scope>
    <source>
        <strain evidence="1 2">P6497</strain>
    </source>
</reference>
<dbReference type="GeneID" id="20651341"/>
<evidence type="ECO:0000313" key="1">
    <source>
        <dbReference type="EMBL" id="EGZ22928.1"/>
    </source>
</evidence>
<sequence length="95" mass="10131">PKDPRHIYANPSQPDCCWVLALGLYLGSNPTLVPGKLFPGSNQKSRFCKTIGRMLEDTGEKAYGTHSIQKGVATYASSGSTGGPSIVSVCLRCGW</sequence>
<organism evidence="1 2">
    <name type="scientific">Phytophthora sojae (strain P6497)</name>
    <name type="common">Soybean stem and root rot agent</name>
    <name type="synonym">Phytophthora megasperma f. sp. glycines</name>
    <dbReference type="NCBI Taxonomy" id="1094619"/>
    <lineage>
        <taxon>Eukaryota</taxon>
        <taxon>Sar</taxon>
        <taxon>Stramenopiles</taxon>
        <taxon>Oomycota</taxon>
        <taxon>Peronosporomycetes</taxon>
        <taxon>Peronosporales</taxon>
        <taxon>Peronosporaceae</taxon>
        <taxon>Phytophthora</taxon>
    </lineage>
</organism>
<evidence type="ECO:0000313" key="2">
    <source>
        <dbReference type="Proteomes" id="UP000002640"/>
    </source>
</evidence>
<keyword evidence="2" id="KW-1185">Reference proteome</keyword>
<dbReference type="KEGG" id="psoj:PHYSODRAFT_403285"/>
<feature type="non-terminal residue" evidence="1">
    <location>
        <position position="95"/>
    </location>
</feature>
<proteinExistence type="predicted"/>
<dbReference type="Proteomes" id="UP000002640">
    <property type="component" value="Unassembled WGS sequence"/>
</dbReference>
<accession>G4YRV1</accession>
<gene>
    <name evidence="1" type="ORF">PHYSODRAFT_403285</name>
</gene>
<name>G4YRV1_PHYSP</name>